<name>A0A7U9KYT9_9ACTN</name>
<sequence>MISTCRQTLLAALDQHPTVNIRESLAKSLGGTATKSEVAVAQRAARAIAEEGRAVLMTLYNHQAKGVECRTRESRAVLHLTVDEDVVLGLPYRVTIATGKWGDVVEEGKRRTNERIDNDPMLSWMMGRGPYPLASSNPFRRAAETR</sequence>
<evidence type="ECO:0000313" key="1">
    <source>
        <dbReference type="EMBL" id="GCD37924.1"/>
    </source>
</evidence>
<gene>
    <name evidence="1" type="ORF">OEIGOIKO_05734</name>
</gene>
<reference evidence="1 2" key="1">
    <citation type="submission" date="2018-11" db="EMBL/GenBank/DDBJ databases">
        <title>Whole genome sequence of Streptomyces chrestomyceticus NBRC 13444(T).</title>
        <authorList>
            <person name="Komaki H."/>
            <person name="Tamura T."/>
        </authorList>
    </citation>
    <scope>NUCLEOTIDE SEQUENCE [LARGE SCALE GENOMIC DNA]</scope>
    <source>
        <strain evidence="1 2">NBRC 13444</strain>
    </source>
</reference>
<protein>
    <submittedName>
        <fullName evidence="1">Uncharacterized protein</fullName>
    </submittedName>
</protein>
<organism evidence="1 2">
    <name type="scientific">Streptomyces chrestomyceticus JCM 4735</name>
    <dbReference type="NCBI Taxonomy" id="1306181"/>
    <lineage>
        <taxon>Bacteria</taxon>
        <taxon>Bacillati</taxon>
        <taxon>Actinomycetota</taxon>
        <taxon>Actinomycetes</taxon>
        <taxon>Kitasatosporales</taxon>
        <taxon>Streptomycetaceae</taxon>
        <taxon>Streptomyces</taxon>
    </lineage>
</organism>
<evidence type="ECO:0000313" key="2">
    <source>
        <dbReference type="Proteomes" id="UP000287830"/>
    </source>
</evidence>
<dbReference type="EMBL" id="BHZC01000001">
    <property type="protein sequence ID" value="GCD37924.1"/>
    <property type="molecule type" value="Genomic_DNA"/>
</dbReference>
<dbReference type="AlphaFoldDB" id="A0A7U9KYT9"/>
<comment type="caution">
    <text evidence="1">The sequence shown here is derived from an EMBL/GenBank/DDBJ whole genome shotgun (WGS) entry which is preliminary data.</text>
</comment>
<proteinExistence type="predicted"/>
<accession>A0A7U9KYT9</accession>
<dbReference type="Proteomes" id="UP000287830">
    <property type="component" value="Unassembled WGS sequence"/>
</dbReference>